<feature type="compositionally biased region" description="Polar residues" evidence="1">
    <location>
        <begin position="21"/>
        <end position="30"/>
    </location>
</feature>
<sequence>MAAIARGQGGVQHRALVEANNRMSQPTKTALASRRKADDTSSQLWRIRTTHSKQQASPADGSGHSLRASGGKHKGKNVTKPSSILFQRWESEHNETRLSVNEILVKRGMEQQGGKRDGG</sequence>
<feature type="region of interest" description="Disordered" evidence="1">
    <location>
        <begin position="1"/>
        <end position="82"/>
    </location>
</feature>
<name>A0AAD9MBG6_9PEZI</name>
<evidence type="ECO:0000313" key="3">
    <source>
        <dbReference type="Proteomes" id="UP001217918"/>
    </source>
</evidence>
<comment type="caution">
    <text evidence="2">The sequence shown here is derived from an EMBL/GenBank/DDBJ whole genome shotgun (WGS) entry which is preliminary data.</text>
</comment>
<keyword evidence="3" id="KW-1185">Reference proteome</keyword>
<dbReference type="EMBL" id="JAQQPM010000001">
    <property type="protein sequence ID" value="KAK2067788.1"/>
    <property type="molecule type" value="Genomic_DNA"/>
</dbReference>
<dbReference type="Proteomes" id="UP001217918">
    <property type="component" value="Unassembled WGS sequence"/>
</dbReference>
<gene>
    <name evidence="2" type="ORF">P8C59_001496</name>
</gene>
<evidence type="ECO:0000313" key="2">
    <source>
        <dbReference type="EMBL" id="KAK2067788.1"/>
    </source>
</evidence>
<reference evidence="2" key="1">
    <citation type="journal article" date="2023" name="Mol. Plant Microbe Interact.">
        <title>Elucidating the Obligate Nature and Biological Capacity of an Invasive Fungal Corn Pathogen.</title>
        <authorList>
            <person name="MacCready J.S."/>
            <person name="Roggenkamp E.M."/>
            <person name="Gdanetz K."/>
            <person name="Chilvers M.I."/>
        </authorList>
    </citation>
    <scope>NUCLEOTIDE SEQUENCE</scope>
    <source>
        <strain evidence="2">PM02</strain>
    </source>
</reference>
<protein>
    <submittedName>
        <fullName evidence="2">Uncharacterized protein</fullName>
    </submittedName>
</protein>
<evidence type="ECO:0000256" key="1">
    <source>
        <dbReference type="SAM" id="MobiDB-lite"/>
    </source>
</evidence>
<dbReference type="AlphaFoldDB" id="A0AAD9MBG6"/>
<organism evidence="2 3">
    <name type="scientific">Phyllachora maydis</name>
    <dbReference type="NCBI Taxonomy" id="1825666"/>
    <lineage>
        <taxon>Eukaryota</taxon>
        <taxon>Fungi</taxon>
        <taxon>Dikarya</taxon>
        <taxon>Ascomycota</taxon>
        <taxon>Pezizomycotina</taxon>
        <taxon>Sordariomycetes</taxon>
        <taxon>Sordariomycetidae</taxon>
        <taxon>Phyllachorales</taxon>
        <taxon>Phyllachoraceae</taxon>
        <taxon>Phyllachora</taxon>
    </lineage>
</organism>
<proteinExistence type="predicted"/>
<accession>A0AAD9MBG6</accession>